<dbReference type="OrthoDB" id="978644at2"/>
<feature type="transmembrane region" description="Helical" evidence="1">
    <location>
        <begin position="107"/>
        <end position="126"/>
    </location>
</feature>
<dbReference type="Proteomes" id="UP000199532">
    <property type="component" value="Unassembled WGS sequence"/>
</dbReference>
<dbReference type="GO" id="GO:0008270">
    <property type="term" value="F:zinc ion binding"/>
    <property type="evidence" value="ECO:0007669"/>
    <property type="project" value="UniProtKB-KW"/>
</dbReference>
<evidence type="ECO:0000313" key="4">
    <source>
        <dbReference type="Proteomes" id="UP000199532"/>
    </source>
</evidence>
<dbReference type="Gene3D" id="1.25.10.10">
    <property type="entry name" value="Leucine-rich Repeat Variant"/>
    <property type="match status" value="1"/>
</dbReference>
<reference evidence="3 4" key="1">
    <citation type="submission" date="2016-10" db="EMBL/GenBank/DDBJ databases">
        <authorList>
            <person name="de Groot N.N."/>
        </authorList>
    </citation>
    <scope>NUCLEOTIDE SEQUENCE [LARGE SCALE GENOMIC DNA]</scope>
    <source>
        <strain evidence="3 4">DSM 19938</strain>
    </source>
</reference>
<keyword evidence="3" id="KW-0479">Metal-binding</keyword>
<accession>A0A1H6UWM9</accession>
<dbReference type="InterPro" id="IPR027383">
    <property type="entry name" value="Znf_put"/>
</dbReference>
<name>A0A1H6UWM9_9BACT</name>
<dbReference type="SUPFAM" id="SSF48371">
    <property type="entry name" value="ARM repeat"/>
    <property type="match status" value="1"/>
</dbReference>
<dbReference type="InterPro" id="IPR011989">
    <property type="entry name" value="ARM-like"/>
</dbReference>
<dbReference type="STRING" id="408657.SAMN04487995_2754"/>
<organism evidence="3 4">
    <name type="scientific">Dyadobacter koreensis</name>
    <dbReference type="NCBI Taxonomy" id="408657"/>
    <lineage>
        <taxon>Bacteria</taxon>
        <taxon>Pseudomonadati</taxon>
        <taxon>Bacteroidota</taxon>
        <taxon>Cytophagia</taxon>
        <taxon>Cytophagales</taxon>
        <taxon>Spirosomataceae</taxon>
        <taxon>Dyadobacter</taxon>
    </lineage>
</organism>
<keyword evidence="4" id="KW-1185">Reference proteome</keyword>
<keyword evidence="3" id="KW-0862">Zinc</keyword>
<proteinExistence type="predicted"/>
<dbReference type="Pfam" id="PF13646">
    <property type="entry name" value="HEAT_2"/>
    <property type="match status" value="1"/>
</dbReference>
<evidence type="ECO:0000259" key="2">
    <source>
        <dbReference type="Pfam" id="PF13490"/>
    </source>
</evidence>
<keyword evidence="1" id="KW-1133">Transmembrane helix</keyword>
<sequence length="280" mass="32284">MKIKGKHMTCDHTKAKFTDWLNKPSTDPEKIRIEKHLAGCPDCQQEFNEHKLLWDMMGEAKVKAPSESMRANFNSMLGEYKGSIKQKDRYSFENLVQAVRQFIIPQWTVQLTFSLLLVGLGWLIGFRMNRNEKASTAYTEQIDTLANQIQEMRQVMMLTLIENPSATERLRAVSYTNEITHADEKVIEALFSTLNNDPNVNVRLVTLEAITQFANDPLVREQLVHSLTKQDSPMVQVALADVMVKLQEKRSIKAFKQMLRQEDLNELVKNKIEQTIKDLT</sequence>
<feature type="domain" description="Putative zinc-finger" evidence="2">
    <location>
        <begin position="10"/>
        <end position="44"/>
    </location>
</feature>
<keyword evidence="3" id="KW-0863">Zinc-finger</keyword>
<dbReference type="RefSeq" id="WP_090335733.1">
    <property type="nucleotide sequence ID" value="NZ_FNXY01000004.1"/>
</dbReference>
<gene>
    <name evidence="3" type="ORF">SAMN04487995_2754</name>
</gene>
<evidence type="ECO:0000313" key="3">
    <source>
        <dbReference type="EMBL" id="SEI96066.1"/>
    </source>
</evidence>
<keyword evidence="1" id="KW-0812">Transmembrane</keyword>
<dbReference type="Pfam" id="PF13490">
    <property type="entry name" value="zf-HC2"/>
    <property type="match status" value="1"/>
</dbReference>
<dbReference type="AlphaFoldDB" id="A0A1H6UWM9"/>
<dbReference type="InterPro" id="IPR016024">
    <property type="entry name" value="ARM-type_fold"/>
</dbReference>
<keyword evidence="1" id="KW-0472">Membrane</keyword>
<dbReference type="InterPro" id="IPR041916">
    <property type="entry name" value="Anti_sigma_zinc_sf"/>
</dbReference>
<dbReference type="Gene3D" id="1.10.10.1320">
    <property type="entry name" value="Anti-sigma factor, zinc-finger domain"/>
    <property type="match status" value="1"/>
</dbReference>
<evidence type="ECO:0000256" key="1">
    <source>
        <dbReference type="SAM" id="Phobius"/>
    </source>
</evidence>
<protein>
    <submittedName>
        <fullName evidence="3">Putative zinc-finger</fullName>
    </submittedName>
</protein>
<dbReference type="EMBL" id="FNXY01000004">
    <property type="protein sequence ID" value="SEI96066.1"/>
    <property type="molecule type" value="Genomic_DNA"/>
</dbReference>